<accession>A0A0N4YDE8</accession>
<name>A0A0N4YDE8_NIPBR</name>
<proteinExistence type="inferred from homology"/>
<dbReference type="InterPro" id="IPR008928">
    <property type="entry name" value="6-hairpin_glycosidase_sf"/>
</dbReference>
<evidence type="ECO:0000256" key="2">
    <source>
        <dbReference type="ARBA" id="ARBA00005615"/>
    </source>
</evidence>
<comment type="similarity">
    <text evidence="2 7">Belongs to the glycosyl hydrolase 37 family.</text>
</comment>
<dbReference type="PROSITE" id="PS00928">
    <property type="entry name" value="TREHALASE_2"/>
    <property type="match status" value="1"/>
</dbReference>
<dbReference type="GO" id="GO:0005993">
    <property type="term" value="P:trehalose catabolic process"/>
    <property type="evidence" value="ECO:0007669"/>
    <property type="project" value="TreeGrafter"/>
</dbReference>
<keyword evidence="6 7" id="KW-0326">Glycosidase</keyword>
<keyword evidence="5 7" id="KW-0378">Hydrolase</keyword>
<protein>
    <recommendedName>
        <fullName evidence="4 7">Trehalase</fullName>
        <ecNumber evidence="3 7">3.2.1.28</ecNumber>
    </recommendedName>
    <alternativeName>
        <fullName evidence="7">Alpha-trehalose glucohydrolase</fullName>
    </alternativeName>
</protein>
<dbReference type="Pfam" id="PF01204">
    <property type="entry name" value="Trehalase"/>
    <property type="match status" value="1"/>
</dbReference>
<evidence type="ECO:0000256" key="6">
    <source>
        <dbReference type="ARBA" id="ARBA00023295"/>
    </source>
</evidence>
<evidence type="ECO:0000256" key="3">
    <source>
        <dbReference type="ARBA" id="ARBA00012757"/>
    </source>
</evidence>
<dbReference type="PANTHER" id="PTHR23403">
    <property type="entry name" value="TREHALASE"/>
    <property type="match status" value="1"/>
</dbReference>
<evidence type="ECO:0000256" key="5">
    <source>
        <dbReference type="ARBA" id="ARBA00022801"/>
    </source>
</evidence>
<dbReference type="WBParaSite" id="NBR_0001464301-mRNA-1">
    <property type="protein sequence ID" value="NBR_0001464301-mRNA-1"/>
    <property type="gene ID" value="NBR_0001464301"/>
</dbReference>
<dbReference type="PRINTS" id="PR00744">
    <property type="entry name" value="GLHYDRLASE37"/>
</dbReference>
<evidence type="ECO:0000256" key="4">
    <source>
        <dbReference type="ARBA" id="ARBA00019905"/>
    </source>
</evidence>
<dbReference type="InterPro" id="IPR012341">
    <property type="entry name" value="6hp_glycosidase-like_sf"/>
</dbReference>
<comment type="catalytic activity">
    <reaction evidence="1 7">
        <text>alpha,alpha-trehalose + H2O = alpha-D-glucose + beta-D-glucose</text>
        <dbReference type="Rhea" id="RHEA:32675"/>
        <dbReference type="ChEBI" id="CHEBI:15377"/>
        <dbReference type="ChEBI" id="CHEBI:15903"/>
        <dbReference type="ChEBI" id="CHEBI:16551"/>
        <dbReference type="ChEBI" id="CHEBI:17925"/>
        <dbReference type="EC" id="3.2.1.28"/>
    </reaction>
</comment>
<organism evidence="8">
    <name type="scientific">Nippostrongylus brasiliensis</name>
    <name type="common">Rat hookworm</name>
    <dbReference type="NCBI Taxonomy" id="27835"/>
    <lineage>
        <taxon>Eukaryota</taxon>
        <taxon>Metazoa</taxon>
        <taxon>Ecdysozoa</taxon>
        <taxon>Nematoda</taxon>
        <taxon>Chromadorea</taxon>
        <taxon>Rhabditida</taxon>
        <taxon>Rhabditina</taxon>
        <taxon>Rhabditomorpha</taxon>
        <taxon>Strongyloidea</taxon>
        <taxon>Heligmosomidae</taxon>
        <taxon>Nippostrongylus</taxon>
    </lineage>
</organism>
<dbReference type="OMA" id="AFIMEIC"/>
<evidence type="ECO:0000256" key="1">
    <source>
        <dbReference type="ARBA" id="ARBA00001576"/>
    </source>
</evidence>
<evidence type="ECO:0000256" key="7">
    <source>
        <dbReference type="RuleBase" id="RU361180"/>
    </source>
</evidence>
<reference evidence="8" key="1">
    <citation type="submission" date="2017-02" db="UniProtKB">
        <authorList>
            <consortium name="WormBaseParasite"/>
        </authorList>
    </citation>
    <scope>IDENTIFICATION</scope>
</reference>
<evidence type="ECO:0000313" key="8">
    <source>
        <dbReference type="WBParaSite" id="NBR_0001464301-mRNA-1"/>
    </source>
</evidence>
<dbReference type="GO" id="GO:0004555">
    <property type="term" value="F:alpha,alpha-trehalase activity"/>
    <property type="evidence" value="ECO:0007669"/>
    <property type="project" value="UniProtKB-EC"/>
</dbReference>
<dbReference type="InterPro" id="IPR001661">
    <property type="entry name" value="Glyco_hydro_37"/>
</dbReference>
<dbReference type="SUPFAM" id="SSF48208">
    <property type="entry name" value="Six-hairpin glycosidases"/>
    <property type="match status" value="1"/>
</dbReference>
<sequence>LRSDWKPNAPFVILIIALFRPESYREDVLSAQNITDENKRRLFFSDLGSAAESGWDFSARWFADNVSLTSIETTNIVPVDLNAFMCYNMHILGNLHRVVGNENKGTAWISQYIKFRDQFQKVFYVDNAKGWYDYNLRTQRHNTEFYASMAAPLFTQCYEPLSLLKADDLYNKLEELGVFNYIGGIPSSLQFGSTQQWDFPNGWSPLNHMMIEGLRKSDDPRMQQKAFILAQKWVLANLHVFENDQAMWEKYDVSSAKPRLGGGGEYNVQVRHHIG</sequence>
<dbReference type="EC" id="3.2.1.28" evidence="3 7"/>
<dbReference type="PANTHER" id="PTHR23403:SF1">
    <property type="entry name" value="TREHALASE"/>
    <property type="match status" value="1"/>
</dbReference>
<dbReference type="AlphaFoldDB" id="A0A0N4YDE8"/>
<dbReference type="InterPro" id="IPR018232">
    <property type="entry name" value="Glyco_hydro_37_CS"/>
</dbReference>
<dbReference type="Gene3D" id="1.50.10.10">
    <property type="match status" value="1"/>
</dbReference>